<dbReference type="InterPro" id="IPR006496">
    <property type="entry name" value="CHP01606_Plasmodium_spp"/>
</dbReference>
<dbReference type="GeneID" id="39870803"/>
<dbReference type="EMBL" id="LT594633">
    <property type="protein sequence ID" value="SCO94216.1"/>
    <property type="molecule type" value="Genomic_DNA"/>
</dbReference>
<reference evidence="2 4" key="3">
    <citation type="submission" date="2016-06" db="EMBL/GenBank/DDBJ databases">
        <authorList>
            <consortium name="Pathogen Informatics"/>
        </authorList>
    </citation>
    <scope>NUCLEOTIDE SEQUENCE [LARGE SCALE GENOMIC DNA]</scope>
</reference>
<organism evidence="1 3">
    <name type="scientific">Plasmodium malariae</name>
    <dbReference type="NCBI Taxonomy" id="5858"/>
    <lineage>
        <taxon>Eukaryota</taxon>
        <taxon>Sar</taxon>
        <taxon>Alveolata</taxon>
        <taxon>Apicomplexa</taxon>
        <taxon>Aconoidasida</taxon>
        <taxon>Haemosporida</taxon>
        <taxon>Plasmodiidae</taxon>
        <taxon>Plasmodium</taxon>
        <taxon>Plasmodium (Plasmodium)</taxon>
    </lineage>
</organism>
<dbReference type="EMBL" id="FLQW01003299">
    <property type="protein sequence ID" value="SBS95395.1"/>
    <property type="molecule type" value="Genomic_DNA"/>
</dbReference>
<dbReference type="Proteomes" id="UP000078597">
    <property type="component" value="Unassembled WGS sequence"/>
</dbReference>
<protein>
    <submittedName>
        <fullName evidence="1">Uncharacterized protein</fullName>
    </submittedName>
</protein>
<accession>A0A1A8WSV3</accession>
<dbReference type="NCBIfam" id="TIGR01609">
    <property type="entry name" value="PF_unchar_267"/>
    <property type="match status" value="1"/>
</dbReference>
<evidence type="ECO:0000313" key="4">
    <source>
        <dbReference type="Proteomes" id="UP000219813"/>
    </source>
</evidence>
<keyword evidence="4" id="KW-1185">Reference proteome</keyword>
<gene>
    <name evidence="2" type="primary">PmUG01_12081600</name>
    <name evidence="1" type="ORF">PMALA_047250</name>
    <name evidence="2" type="ORF">PMUG01_12081600</name>
</gene>
<reference evidence="3" key="2">
    <citation type="submission" date="2016-05" db="EMBL/GenBank/DDBJ databases">
        <authorList>
            <person name="Naeem Raeece"/>
        </authorList>
    </citation>
    <scope>NUCLEOTIDE SEQUENCE [LARGE SCALE GENOMIC DNA]</scope>
</reference>
<evidence type="ECO:0000313" key="2">
    <source>
        <dbReference type="EMBL" id="SCO94216.1"/>
    </source>
</evidence>
<dbReference type="VEuPathDB" id="PlasmoDB:PmUG01_12081600"/>
<dbReference type="AlphaFoldDB" id="A0A1A8WSV3"/>
<dbReference type="RefSeq" id="XP_028863492.1">
    <property type="nucleotide sequence ID" value="XM_029007065.1"/>
</dbReference>
<dbReference type="Proteomes" id="UP000219813">
    <property type="component" value="Chromosome 12"/>
</dbReference>
<proteinExistence type="predicted"/>
<dbReference type="KEGG" id="pmal:PMUG01_12081600"/>
<evidence type="ECO:0000313" key="1">
    <source>
        <dbReference type="EMBL" id="SBS95395.1"/>
    </source>
</evidence>
<name>A0A1A8WSV3_PLAMA</name>
<sequence>MAEMLEDQLYKSDFVLGRRNRGSKVLYRDDLKEETPVHSSELKELCSKISDQWKVTVTNMEENYNAKTSEIDKEWRDSIWNNKWEKYLEYIHSVINKNLNDSSKEPHDIEMKLEFIINYVSSVFDMFVHQVNKDWKRLQKI</sequence>
<dbReference type="OMA" id="KWAKYLE"/>
<evidence type="ECO:0000313" key="3">
    <source>
        <dbReference type="Proteomes" id="UP000078597"/>
    </source>
</evidence>
<reference evidence="1" key="1">
    <citation type="submission" date="2016-05" db="EMBL/GenBank/DDBJ databases">
        <authorList>
            <person name="Lavstsen T."/>
            <person name="Jespersen J.S."/>
        </authorList>
    </citation>
    <scope>NUCLEOTIDE SEQUENCE [LARGE SCALE GENOMIC DNA]</scope>
</reference>
<dbReference type="OrthoDB" id="381474at2759"/>
<dbReference type="Pfam" id="PF09688">
    <property type="entry name" value="Wx5_PLAF3D7"/>
    <property type="match status" value="1"/>
</dbReference>